<feature type="region of interest" description="Disordered" evidence="1">
    <location>
        <begin position="163"/>
        <end position="258"/>
    </location>
</feature>
<accession>A0A314KIC1</accession>
<feature type="non-terminal residue" evidence="2">
    <location>
        <position position="1"/>
    </location>
</feature>
<feature type="region of interest" description="Disordered" evidence="1">
    <location>
        <begin position="1"/>
        <end position="21"/>
    </location>
</feature>
<evidence type="ECO:0000256" key="1">
    <source>
        <dbReference type="SAM" id="MobiDB-lite"/>
    </source>
</evidence>
<name>A0A314KIC1_NICAT</name>
<protein>
    <submittedName>
        <fullName evidence="2">Uncharacterized protein</fullName>
    </submittedName>
</protein>
<gene>
    <name evidence="2" type="ORF">A4A49_65754</name>
</gene>
<dbReference type="AlphaFoldDB" id="A0A314KIC1"/>
<evidence type="ECO:0000313" key="3">
    <source>
        <dbReference type="Proteomes" id="UP000187609"/>
    </source>
</evidence>
<proteinExistence type="predicted"/>
<feature type="region of interest" description="Disordered" evidence="1">
    <location>
        <begin position="78"/>
        <end position="100"/>
    </location>
</feature>
<dbReference type="EMBL" id="MJEQ01001851">
    <property type="protein sequence ID" value="OIT29161.1"/>
    <property type="molecule type" value="Genomic_DNA"/>
</dbReference>
<feature type="non-terminal residue" evidence="2">
    <location>
        <position position="258"/>
    </location>
</feature>
<keyword evidence="3" id="KW-1185">Reference proteome</keyword>
<feature type="compositionally biased region" description="Basic and acidic residues" evidence="1">
    <location>
        <begin position="212"/>
        <end position="235"/>
    </location>
</feature>
<comment type="caution">
    <text evidence="2">The sequence shown here is derived from an EMBL/GenBank/DDBJ whole genome shotgun (WGS) entry which is preliminary data.</text>
</comment>
<reference evidence="2" key="1">
    <citation type="submission" date="2016-11" db="EMBL/GenBank/DDBJ databases">
        <title>The genome of Nicotiana attenuata.</title>
        <authorList>
            <person name="Xu S."/>
            <person name="Brockmoeller T."/>
            <person name="Gaquerel E."/>
            <person name="Navarro A."/>
            <person name="Kuhl H."/>
            <person name="Gase K."/>
            <person name="Ling Z."/>
            <person name="Zhou W."/>
            <person name="Kreitzer C."/>
            <person name="Stanke M."/>
            <person name="Tang H."/>
            <person name="Lyons E."/>
            <person name="Pandey P."/>
            <person name="Pandey S.P."/>
            <person name="Timmermann B."/>
            <person name="Baldwin I.T."/>
        </authorList>
    </citation>
    <scope>NUCLEOTIDE SEQUENCE [LARGE SCALE GENOMIC DNA]</scope>
    <source>
        <strain evidence="2">UT</strain>
    </source>
</reference>
<evidence type="ECO:0000313" key="2">
    <source>
        <dbReference type="EMBL" id="OIT29161.1"/>
    </source>
</evidence>
<organism evidence="2 3">
    <name type="scientific">Nicotiana attenuata</name>
    <name type="common">Coyote tobacco</name>
    <dbReference type="NCBI Taxonomy" id="49451"/>
    <lineage>
        <taxon>Eukaryota</taxon>
        <taxon>Viridiplantae</taxon>
        <taxon>Streptophyta</taxon>
        <taxon>Embryophyta</taxon>
        <taxon>Tracheophyta</taxon>
        <taxon>Spermatophyta</taxon>
        <taxon>Magnoliopsida</taxon>
        <taxon>eudicotyledons</taxon>
        <taxon>Gunneridae</taxon>
        <taxon>Pentapetalae</taxon>
        <taxon>asterids</taxon>
        <taxon>lamiids</taxon>
        <taxon>Solanales</taxon>
        <taxon>Solanaceae</taxon>
        <taxon>Nicotianoideae</taxon>
        <taxon>Nicotianeae</taxon>
        <taxon>Nicotiana</taxon>
    </lineage>
</organism>
<dbReference type="Gramene" id="OIT29161">
    <property type="protein sequence ID" value="OIT29161"/>
    <property type="gene ID" value="A4A49_65754"/>
</dbReference>
<dbReference type="Proteomes" id="UP000187609">
    <property type="component" value="Unassembled WGS sequence"/>
</dbReference>
<sequence>QVQTSNKFAALEEAGSGDVQGKELAIIEEAATGAAAQTNPKSPVTEKQDTVQQQLQNKGNAARVLNPAALDFNMNSAGIGSTNGGGVANRKGNGKLENKESTAQWVQRAFQGNEVDKLVGINTSCQDIPSQDTLVERDLSNKPEIQTKENLNQKLNEKIQWSGGKLWSEQREIDSDEDEVPIGAQHDEEPMYEDKEEEEQSINDKSINTTTSKDDIIQPKEKNGATEIKDTKGMKEQLPTSGKAGEGRGSDTVDPGGT</sequence>